<feature type="compositionally biased region" description="Acidic residues" evidence="1">
    <location>
        <begin position="1"/>
        <end position="10"/>
    </location>
</feature>
<dbReference type="EMBL" id="QOIP01000001">
    <property type="protein sequence ID" value="RLU26274.1"/>
    <property type="molecule type" value="Genomic_DNA"/>
</dbReference>
<evidence type="ECO:0000259" key="2">
    <source>
        <dbReference type="Pfam" id="PF07727"/>
    </source>
</evidence>
<dbReference type="Proteomes" id="UP000279307">
    <property type="component" value="Chromosome 1"/>
</dbReference>
<proteinExistence type="predicted"/>
<gene>
    <name evidence="3" type="ORF">DMN91_000068</name>
</gene>
<reference evidence="3" key="1">
    <citation type="journal article" date="2018" name="Genome Res.">
        <title>The genomic architecture and molecular evolution of ant odorant receptors.</title>
        <authorList>
            <person name="McKenzie S.K."/>
            <person name="Kronauer D.J.C."/>
        </authorList>
    </citation>
    <scope>NUCLEOTIDE SEQUENCE [LARGE SCALE GENOMIC DNA]</scope>
    <source>
        <strain evidence="3">Clonal line C1</strain>
    </source>
</reference>
<reference evidence="3" key="2">
    <citation type="submission" date="2018-07" db="EMBL/GenBank/DDBJ databases">
        <authorList>
            <person name="Mckenzie S.K."/>
            <person name="Kronauer D.J.C."/>
        </authorList>
    </citation>
    <scope>NUCLEOTIDE SEQUENCE</scope>
    <source>
        <strain evidence="3">Clonal line C1</strain>
    </source>
</reference>
<evidence type="ECO:0000313" key="3">
    <source>
        <dbReference type="EMBL" id="RLU26274.1"/>
    </source>
</evidence>
<name>A0A3L8E0N3_OOCBI</name>
<feature type="compositionally biased region" description="Acidic residues" evidence="1">
    <location>
        <begin position="20"/>
        <end position="29"/>
    </location>
</feature>
<dbReference type="AlphaFoldDB" id="A0A3L8E0N3"/>
<dbReference type="InterPro" id="IPR013103">
    <property type="entry name" value="RVT_2"/>
</dbReference>
<feature type="compositionally biased region" description="Basic and acidic residues" evidence="1">
    <location>
        <begin position="38"/>
        <end position="66"/>
    </location>
</feature>
<accession>A0A3L8E0N3</accession>
<evidence type="ECO:0000256" key="1">
    <source>
        <dbReference type="SAM" id="MobiDB-lite"/>
    </source>
</evidence>
<sequence length="184" mass="21218">MYGQNEDSDHDSESRSSDKEGDEENEDVVFLEANENVEEAREPEQERRTDQAGENRMQRDEAAPRRSERKWKPVSRPGYVAFLASEDHTSEPSTIEEAMAGTESQNWVKAMLEEIHSLRKNDTWDEVDRPPGVKPLAVKWVFKKKLTESGEIRYKARLVAKGCAQIKGRDYHEVFSPVIRHSQD</sequence>
<comment type="caution">
    <text evidence="3">The sequence shown here is derived from an EMBL/GenBank/DDBJ whole genome shotgun (WGS) entry which is preliminary data.</text>
</comment>
<protein>
    <recommendedName>
        <fullName evidence="2">Reverse transcriptase Ty1/copia-type domain-containing protein</fullName>
    </recommendedName>
</protein>
<feature type="domain" description="Reverse transcriptase Ty1/copia-type" evidence="2">
    <location>
        <begin position="121"/>
        <end position="182"/>
    </location>
</feature>
<dbReference type="Pfam" id="PF07727">
    <property type="entry name" value="RVT_2"/>
    <property type="match status" value="1"/>
</dbReference>
<organism evidence="3">
    <name type="scientific">Ooceraea biroi</name>
    <name type="common">Clonal raider ant</name>
    <name type="synonym">Cerapachys biroi</name>
    <dbReference type="NCBI Taxonomy" id="2015173"/>
    <lineage>
        <taxon>Eukaryota</taxon>
        <taxon>Metazoa</taxon>
        <taxon>Ecdysozoa</taxon>
        <taxon>Arthropoda</taxon>
        <taxon>Hexapoda</taxon>
        <taxon>Insecta</taxon>
        <taxon>Pterygota</taxon>
        <taxon>Neoptera</taxon>
        <taxon>Endopterygota</taxon>
        <taxon>Hymenoptera</taxon>
        <taxon>Apocrita</taxon>
        <taxon>Aculeata</taxon>
        <taxon>Formicoidea</taxon>
        <taxon>Formicidae</taxon>
        <taxon>Dorylinae</taxon>
        <taxon>Ooceraea</taxon>
    </lineage>
</organism>
<feature type="region of interest" description="Disordered" evidence="1">
    <location>
        <begin position="1"/>
        <end position="72"/>
    </location>
</feature>